<comment type="subcellular location">
    <subcellularLocation>
        <location evidence="1">Membrane</location>
        <topology evidence="1">Multi-pass membrane protein</topology>
    </subcellularLocation>
</comment>
<evidence type="ECO:0000313" key="7">
    <source>
        <dbReference type="EMBL" id="EDO19509.1"/>
    </source>
</evidence>
<dbReference type="GO" id="GO:0031398">
    <property type="term" value="P:positive regulation of protein ubiquitination"/>
    <property type="evidence" value="ECO:0007669"/>
    <property type="project" value="TreeGrafter"/>
</dbReference>
<feature type="region of interest" description="Disordered" evidence="5">
    <location>
        <begin position="63"/>
        <end position="120"/>
    </location>
</feature>
<dbReference type="PANTHER" id="PTHR13396">
    <property type="entry name" value="NEDD4 FAMILY INTERACTING PROTEIN 1/2"/>
    <property type="match status" value="1"/>
</dbReference>
<keyword evidence="4 6" id="KW-0472">Membrane</keyword>
<dbReference type="FunCoup" id="A7TDN9">
    <property type="interactions" value="58"/>
</dbReference>
<dbReference type="eggNOG" id="KOG4812">
    <property type="taxonomic scope" value="Eukaryota"/>
</dbReference>
<organism evidence="8">
    <name type="scientific">Vanderwaltozyma polyspora (strain ATCC 22028 / DSM 70294 / BCRC 21397 / CBS 2163 / NBRC 10782 / NRRL Y-8283 / UCD 57-17)</name>
    <name type="common">Kluyveromyces polysporus</name>
    <dbReference type="NCBI Taxonomy" id="436907"/>
    <lineage>
        <taxon>Eukaryota</taxon>
        <taxon>Fungi</taxon>
        <taxon>Dikarya</taxon>
        <taxon>Ascomycota</taxon>
        <taxon>Saccharomycotina</taxon>
        <taxon>Saccharomycetes</taxon>
        <taxon>Saccharomycetales</taxon>
        <taxon>Saccharomycetaceae</taxon>
        <taxon>Vanderwaltozyma</taxon>
    </lineage>
</organism>
<reference evidence="7 8" key="1">
    <citation type="journal article" date="2007" name="Proc. Natl. Acad. Sci. U.S.A.">
        <title>Independent sorting-out of thousands of duplicated gene pairs in two yeast species descended from a whole-genome duplication.</title>
        <authorList>
            <person name="Scannell D.R."/>
            <person name="Frank A.C."/>
            <person name="Conant G.C."/>
            <person name="Byrne K.P."/>
            <person name="Woolfit M."/>
            <person name="Wolfe K.H."/>
        </authorList>
    </citation>
    <scope>NUCLEOTIDE SEQUENCE [LARGE SCALE GENOMIC DNA]</scope>
    <source>
        <strain evidence="8">ATCC 22028 / DSM 70294 / BCRC 21397 / CBS 2163 / NBRC 10782 / NRRL Y-8283 / UCD 57-17</strain>
    </source>
</reference>
<dbReference type="Pfam" id="PF10176">
    <property type="entry name" value="NEDD4_Bsd2"/>
    <property type="match status" value="1"/>
</dbReference>
<feature type="compositionally biased region" description="Low complexity" evidence="5">
    <location>
        <begin position="91"/>
        <end position="120"/>
    </location>
</feature>
<dbReference type="InterPro" id="IPR019325">
    <property type="entry name" value="NEDD4/Bsd2"/>
</dbReference>
<evidence type="ECO:0000256" key="1">
    <source>
        <dbReference type="ARBA" id="ARBA00004141"/>
    </source>
</evidence>
<dbReference type="GO" id="GO:0006511">
    <property type="term" value="P:ubiquitin-dependent protein catabolic process"/>
    <property type="evidence" value="ECO:0007669"/>
    <property type="project" value="EnsemblFungi"/>
</dbReference>
<dbReference type="Proteomes" id="UP000000267">
    <property type="component" value="Unassembled WGS sequence"/>
</dbReference>
<gene>
    <name evidence="7" type="ORF">Kpol_1018p39</name>
</gene>
<evidence type="ECO:0000256" key="6">
    <source>
        <dbReference type="SAM" id="Phobius"/>
    </source>
</evidence>
<sequence>MNTFASSSADLQNTTTERIDLDLDRDHSSLSNFNESAPFLPSCNINNGNNSINFDLENNNTNSDNTGIDNTRNHDIDAQSNSNLISQDNSNINDIENGTNINNNNNDNDNDSNNNGTINNLRSRMNRQISSIGRHFNILDRLFNKRTIETSQHGASYDGVFSNLTAKPNGLGNEPAEEDIPPTYESAANDMVPSYYGVHTEGSAMYYDEICIEGLPVGNVANLIWNIVVSTSFQFIGFLITYVLHTSHAAKQGSRFGLGLTFIGYCYSMLPNDVTSKVGKDKSIDRIQVEDPNEFDNLQINPQTAQIDNFKSNLSHGWKRKRRKYHF</sequence>
<feature type="transmembrane region" description="Helical" evidence="6">
    <location>
        <begin position="223"/>
        <end position="245"/>
    </location>
</feature>
<evidence type="ECO:0000256" key="5">
    <source>
        <dbReference type="SAM" id="MobiDB-lite"/>
    </source>
</evidence>
<name>A7TDN9_VANPO</name>
<dbReference type="InParanoid" id="A7TDN9"/>
<protein>
    <recommendedName>
        <fullName evidence="9">Metal homeostatis protein BSD2</fullName>
    </recommendedName>
</protein>
<evidence type="ECO:0000313" key="8">
    <source>
        <dbReference type="Proteomes" id="UP000000267"/>
    </source>
</evidence>
<keyword evidence="2 6" id="KW-0812">Transmembrane</keyword>
<dbReference type="GO" id="GO:0000329">
    <property type="term" value="C:fungal-type vacuole membrane"/>
    <property type="evidence" value="ECO:0007669"/>
    <property type="project" value="EnsemblFungi"/>
</dbReference>
<dbReference type="GeneID" id="5547865"/>
<evidence type="ECO:0000256" key="2">
    <source>
        <dbReference type="ARBA" id="ARBA00022692"/>
    </source>
</evidence>
<dbReference type="CDD" id="cd22212">
    <property type="entry name" value="NDFIP-like"/>
    <property type="match status" value="1"/>
</dbReference>
<keyword evidence="8" id="KW-1185">Reference proteome</keyword>
<dbReference type="AlphaFoldDB" id="A7TDN9"/>
<evidence type="ECO:0000256" key="3">
    <source>
        <dbReference type="ARBA" id="ARBA00022989"/>
    </source>
</evidence>
<feature type="compositionally biased region" description="Polar residues" evidence="5">
    <location>
        <begin position="78"/>
        <end position="90"/>
    </location>
</feature>
<dbReference type="STRING" id="436907.A7TDN9"/>
<dbReference type="OMA" id="YNEICID"/>
<dbReference type="GO" id="GO:0030001">
    <property type="term" value="P:metal ion transport"/>
    <property type="evidence" value="ECO:0007669"/>
    <property type="project" value="EnsemblFungi"/>
</dbReference>
<dbReference type="HOGENOM" id="CLU_041193_2_0_1"/>
<proteinExistence type="predicted"/>
<keyword evidence="3 6" id="KW-1133">Transmembrane helix</keyword>
<dbReference type="GO" id="GO:0005794">
    <property type="term" value="C:Golgi apparatus"/>
    <property type="evidence" value="ECO:0007669"/>
    <property type="project" value="TreeGrafter"/>
</dbReference>
<dbReference type="PhylomeDB" id="A7TDN9"/>
<dbReference type="GO" id="GO:0005783">
    <property type="term" value="C:endoplasmic reticulum"/>
    <property type="evidence" value="ECO:0007669"/>
    <property type="project" value="EnsemblFungi"/>
</dbReference>
<dbReference type="KEGG" id="vpo:Kpol_1018p39"/>
<dbReference type="GO" id="GO:0048471">
    <property type="term" value="C:perinuclear region of cytoplasm"/>
    <property type="evidence" value="ECO:0007669"/>
    <property type="project" value="TreeGrafter"/>
</dbReference>
<evidence type="ECO:0008006" key="9">
    <source>
        <dbReference type="Google" id="ProtNLM"/>
    </source>
</evidence>
<accession>A7TDN9</accession>
<dbReference type="RefSeq" id="XP_001647367.1">
    <property type="nucleotide sequence ID" value="XM_001647317.1"/>
</dbReference>
<dbReference type="GO" id="GO:0006623">
    <property type="term" value="P:protein targeting to vacuole"/>
    <property type="evidence" value="ECO:0007669"/>
    <property type="project" value="EnsemblFungi"/>
</dbReference>
<dbReference type="EMBL" id="DS480378">
    <property type="protein sequence ID" value="EDO19509.1"/>
    <property type="molecule type" value="Genomic_DNA"/>
</dbReference>
<dbReference type="PANTHER" id="PTHR13396:SF5">
    <property type="entry name" value="NEDD4 FAMILY INTERACTING PROTEIN"/>
    <property type="match status" value="1"/>
</dbReference>
<dbReference type="OrthoDB" id="10003116at2759"/>
<evidence type="ECO:0000256" key="4">
    <source>
        <dbReference type="ARBA" id="ARBA00023136"/>
    </source>
</evidence>